<dbReference type="Proteomes" id="UP000295106">
    <property type="component" value="Unassembled WGS sequence"/>
</dbReference>
<reference evidence="5 6" key="1">
    <citation type="submission" date="2019-03" db="EMBL/GenBank/DDBJ databases">
        <title>Genomic Encyclopedia of Type Strains, Phase IV (KMG-IV): sequencing the most valuable type-strain genomes for metagenomic binning, comparative biology and taxonomic classification.</title>
        <authorList>
            <person name="Goeker M."/>
        </authorList>
    </citation>
    <scope>NUCLEOTIDE SEQUENCE [LARGE SCALE GENOMIC DNA]</scope>
    <source>
        <strain evidence="5 6">DSM 1709</strain>
    </source>
</reference>
<evidence type="ECO:0000256" key="3">
    <source>
        <dbReference type="PROSITE-ProRule" id="PRU00339"/>
    </source>
</evidence>
<proteinExistence type="predicted"/>
<feature type="repeat" description="TPR" evidence="3">
    <location>
        <begin position="88"/>
        <end position="121"/>
    </location>
</feature>
<protein>
    <submittedName>
        <fullName evidence="5">Tetratricopeptide repeat protein</fullName>
    </submittedName>
</protein>
<feature type="signal peptide" evidence="4">
    <location>
        <begin position="1"/>
        <end position="21"/>
    </location>
</feature>
<dbReference type="SMART" id="SM00028">
    <property type="entry name" value="TPR"/>
    <property type="match status" value="2"/>
</dbReference>
<dbReference type="PROSITE" id="PS50005">
    <property type="entry name" value="TPR"/>
    <property type="match status" value="1"/>
</dbReference>
<name>A0A4R2MEG9_RUBGE</name>
<dbReference type="GeneID" id="99684479"/>
<feature type="chain" id="PRO_5020972903" evidence="4">
    <location>
        <begin position="22"/>
        <end position="168"/>
    </location>
</feature>
<dbReference type="InterPro" id="IPR011990">
    <property type="entry name" value="TPR-like_helical_dom_sf"/>
</dbReference>
<gene>
    <name evidence="5" type="ORF">EV684_105254</name>
</gene>
<keyword evidence="1" id="KW-0677">Repeat</keyword>
<keyword evidence="2 3" id="KW-0802">TPR repeat</keyword>
<comment type="caution">
    <text evidence="5">The sequence shown here is derived from an EMBL/GenBank/DDBJ whole genome shotgun (WGS) entry which is preliminary data.</text>
</comment>
<dbReference type="SUPFAM" id="SSF48452">
    <property type="entry name" value="TPR-like"/>
    <property type="match status" value="1"/>
</dbReference>
<dbReference type="InterPro" id="IPR019734">
    <property type="entry name" value="TPR_rpt"/>
</dbReference>
<sequence>MPMLRALIAAFALCVASLVHADDVADAQRLLQGGQPEAALARAEAALAQRPNDASLRFTRAVALMDLARDAEALDAFQRMTQDYPELPEPYNNLGLLYARAGRLEEARVALETALRNDPAHRVARRNLGDVLLRLALQAWEGADAALPGDPELQRRIRIGRELAASPR</sequence>
<evidence type="ECO:0000256" key="2">
    <source>
        <dbReference type="ARBA" id="ARBA00022803"/>
    </source>
</evidence>
<dbReference type="Gene3D" id="1.25.40.10">
    <property type="entry name" value="Tetratricopeptide repeat domain"/>
    <property type="match status" value="1"/>
</dbReference>
<dbReference type="RefSeq" id="WP_416461940.1">
    <property type="nucleotide sequence ID" value="NZ_CP181386.1"/>
</dbReference>
<evidence type="ECO:0000256" key="4">
    <source>
        <dbReference type="SAM" id="SignalP"/>
    </source>
</evidence>
<accession>A0A4R2MEG9</accession>
<dbReference type="Pfam" id="PF13432">
    <property type="entry name" value="TPR_16"/>
    <property type="match status" value="1"/>
</dbReference>
<organism evidence="5 6">
    <name type="scientific">Rubrivivax gelatinosus</name>
    <name type="common">Rhodocyclus gelatinosus</name>
    <name type="synonym">Rhodopseudomonas gelatinosa</name>
    <dbReference type="NCBI Taxonomy" id="28068"/>
    <lineage>
        <taxon>Bacteria</taxon>
        <taxon>Pseudomonadati</taxon>
        <taxon>Pseudomonadota</taxon>
        <taxon>Betaproteobacteria</taxon>
        <taxon>Burkholderiales</taxon>
        <taxon>Sphaerotilaceae</taxon>
        <taxon>Rubrivivax</taxon>
    </lineage>
</organism>
<evidence type="ECO:0000256" key="1">
    <source>
        <dbReference type="ARBA" id="ARBA00022737"/>
    </source>
</evidence>
<dbReference type="Pfam" id="PF07719">
    <property type="entry name" value="TPR_2"/>
    <property type="match status" value="1"/>
</dbReference>
<evidence type="ECO:0000313" key="6">
    <source>
        <dbReference type="Proteomes" id="UP000295106"/>
    </source>
</evidence>
<dbReference type="EMBL" id="SLXD01000005">
    <property type="protein sequence ID" value="TCP03087.1"/>
    <property type="molecule type" value="Genomic_DNA"/>
</dbReference>
<dbReference type="InterPro" id="IPR013105">
    <property type="entry name" value="TPR_2"/>
</dbReference>
<keyword evidence="4" id="KW-0732">Signal</keyword>
<dbReference type="AlphaFoldDB" id="A0A4R2MEG9"/>
<evidence type="ECO:0000313" key="5">
    <source>
        <dbReference type="EMBL" id="TCP03087.1"/>
    </source>
</evidence>